<dbReference type="EMBL" id="CADCXV010000699">
    <property type="protein sequence ID" value="CAB0033152.1"/>
    <property type="molecule type" value="Genomic_DNA"/>
</dbReference>
<proteinExistence type="predicted"/>
<dbReference type="Proteomes" id="UP000479190">
    <property type="component" value="Unassembled WGS sequence"/>
</dbReference>
<organism evidence="2 3">
    <name type="scientific">Trichogramma brassicae</name>
    <dbReference type="NCBI Taxonomy" id="86971"/>
    <lineage>
        <taxon>Eukaryota</taxon>
        <taxon>Metazoa</taxon>
        <taxon>Ecdysozoa</taxon>
        <taxon>Arthropoda</taxon>
        <taxon>Hexapoda</taxon>
        <taxon>Insecta</taxon>
        <taxon>Pterygota</taxon>
        <taxon>Neoptera</taxon>
        <taxon>Endopterygota</taxon>
        <taxon>Hymenoptera</taxon>
        <taxon>Apocrita</taxon>
        <taxon>Proctotrupomorpha</taxon>
        <taxon>Chalcidoidea</taxon>
        <taxon>Trichogrammatidae</taxon>
        <taxon>Trichogramma</taxon>
    </lineage>
</organism>
<name>A0A6H5I8U6_9HYME</name>
<protein>
    <submittedName>
        <fullName evidence="2">Uncharacterized protein</fullName>
    </submittedName>
</protein>
<evidence type="ECO:0000313" key="2">
    <source>
        <dbReference type="EMBL" id="CAB0033152.1"/>
    </source>
</evidence>
<gene>
    <name evidence="2" type="ORF">TBRA_LOCUS5072</name>
</gene>
<evidence type="ECO:0000313" key="3">
    <source>
        <dbReference type="Proteomes" id="UP000479190"/>
    </source>
</evidence>
<keyword evidence="3" id="KW-1185">Reference proteome</keyword>
<reference evidence="2 3" key="1">
    <citation type="submission" date="2020-02" db="EMBL/GenBank/DDBJ databases">
        <authorList>
            <person name="Ferguson B K."/>
        </authorList>
    </citation>
    <scope>NUCLEOTIDE SEQUENCE [LARGE SCALE GENOMIC DNA]</scope>
</reference>
<dbReference type="OrthoDB" id="90756at2759"/>
<evidence type="ECO:0000256" key="1">
    <source>
        <dbReference type="SAM" id="MobiDB-lite"/>
    </source>
</evidence>
<accession>A0A6H5I8U6</accession>
<feature type="region of interest" description="Disordered" evidence="1">
    <location>
        <begin position="417"/>
        <end position="469"/>
    </location>
</feature>
<sequence length="516" mass="59554">MESDASVETMEKKAAENIKQMQLSKQAALVKASFNQKSSLQSENIVYFISEIMKGLITYVKSARKDLEINIVCSSTFRQYTMVKKILQVKSARESSTKEKSTMSSKIANVVIAARKKSYTVKLYTSIVINKSVQLHRGARSRSLWQVWQRELRRTCSLYTAHRRFSLPAKTLFHSHLNLIDYTLRGRVLHGAFETNMWHFTSTLPVTVPRSAAGLSQNTKFVNRLSETQNMSKGLSSSLYNYRRLNVPTMPENLHELAERVGQYAPIQKMYIGHCEDTNGGIALMFMHPDMREPLKECTALFGDGTFKALRRYWYWKCRIPDEFHNILEYAMSLPYLPAENMEAGFNVVMGLMSYHNVPNADRFNTYFRRQWLPLANVVSVYGRRIRTNNICENFHLHAKTFIGVRQGLWLMLGRGRGRGSSGGEQEALEEEQRRKRRKQRSMQQEEEEPEAGESRKSGTGERGARGRVERCKRSSERWLLIIMQQLMNLLPKIIQRYRKRSVGELPVQDVNCCSG</sequence>
<dbReference type="AlphaFoldDB" id="A0A6H5I8U6"/>
<feature type="non-terminal residue" evidence="2">
    <location>
        <position position="516"/>
    </location>
</feature>
<feature type="compositionally biased region" description="Basic and acidic residues" evidence="1">
    <location>
        <begin position="453"/>
        <end position="469"/>
    </location>
</feature>